<keyword evidence="2" id="KW-1185">Reference proteome</keyword>
<evidence type="ECO:0000313" key="2">
    <source>
        <dbReference type="Proteomes" id="UP001303587"/>
    </source>
</evidence>
<sequence length="109" mass="11987">MQESEIRTETNATEIQSEIQPEKFGRYFGVCASFHHSKVCLCPVCSLRPPIGIIMYCAKGKCPTYGSGEENNKTIGIDNNETNDSCLCPGCAVYKQFAMEGADFCRTDG</sequence>
<evidence type="ECO:0008006" key="3">
    <source>
        <dbReference type="Google" id="ProtNLM"/>
    </source>
</evidence>
<proteinExistence type="predicted"/>
<name>A0AA96V1W3_9EURY</name>
<dbReference type="EMBL" id="CP131060">
    <property type="protein sequence ID" value="WNY24939.1"/>
    <property type="molecule type" value="Genomic_DNA"/>
</dbReference>
<dbReference type="RefSeq" id="WP_338102997.1">
    <property type="nucleotide sequence ID" value="NZ_CP131060.1"/>
</dbReference>
<protein>
    <recommendedName>
        <fullName evidence="3">DUF2769 domain-containing protein</fullName>
    </recommendedName>
</protein>
<dbReference type="GeneID" id="89229587"/>
<gene>
    <name evidence="1" type="ORF">MsAc7_04680</name>
</gene>
<accession>A0AA96V1W3</accession>
<reference evidence="1 2" key="1">
    <citation type="submission" date="2023-07" db="EMBL/GenBank/DDBJ databases">
        <title>Closed genoem sequence of Methanosarcinaceae archaeon Ac7.</title>
        <authorList>
            <person name="Poehlein A."/>
            <person name="Protasov E."/>
            <person name="Platt K."/>
            <person name="Reeh H."/>
            <person name="Daniel R."/>
            <person name="Brune A."/>
        </authorList>
    </citation>
    <scope>NUCLEOTIDE SEQUENCE [LARGE SCALE GENOMIC DNA]</scope>
    <source>
        <strain evidence="1 2">Ac7</strain>
    </source>
</reference>
<dbReference type="Proteomes" id="UP001303587">
    <property type="component" value="Chromosome"/>
</dbReference>
<evidence type="ECO:0000313" key="1">
    <source>
        <dbReference type="EMBL" id="WNY24939.1"/>
    </source>
</evidence>
<dbReference type="AlphaFoldDB" id="A0AA96V1W3"/>
<organism evidence="1 2">
    <name type="scientific">Methanolapillus millepedarum</name>
    <dbReference type="NCBI Taxonomy" id="3028296"/>
    <lineage>
        <taxon>Archaea</taxon>
        <taxon>Methanobacteriati</taxon>
        <taxon>Methanobacteriota</taxon>
        <taxon>Stenosarchaea group</taxon>
        <taxon>Methanomicrobia</taxon>
        <taxon>Methanosarcinales</taxon>
        <taxon>Methanosarcinaceae</taxon>
        <taxon>Methanolapillus</taxon>
    </lineage>
</organism>